<comment type="subcellular location">
    <subcellularLocation>
        <location evidence="1 9 10">Nucleus</location>
    </subcellularLocation>
</comment>
<protein>
    <recommendedName>
        <fullName evidence="12">Homeobox domain-containing protein</fullName>
    </recommendedName>
</protein>
<feature type="coiled-coil region" evidence="11">
    <location>
        <begin position="133"/>
        <end position="181"/>
    </location>
</feature>
<dbReference type="Pfam" id="PF00046">
    <property type="entry name" value="Homeodomain"/>
    <property type="match status" value="1"/>
</dbReference>
<dbReference type="InterPro" id="IPR009057">
    <property type="entry name" value="Homeodomain-like_sf"/>
</dbReference>
<sequence length="349" mass="39032">MANNGRGFGNSNVMLVRNESSTDMSIVAMLSSCNPVALQVQRGGGSMDGAIANCGQKRPYYPMFEPSGDDPGDEDAGDDCTQQVEKKRRLTFEQVRSLERNFEIENKLEPERKMQLAKDLGLQPRQVAVWFQNRRARWKIKQMERDYETLTSDFNRLKGEYDAVLQEKEDLENQKAYLTEKMHKAQPEHTADLSDKSTKIAELASLLEYPLENCEGLVTIAMGSDLGVSQNVSKDVVTPRNEKLGAKATSSESIASDLINIDSPRTSMDSGVLLSLDNIGTYSNCNSAGMMDSNMMHMNDPLGDPLLALHGCHRMSVNPGDGSFEGDSYSYMLPHLEEERSVEPWWEWP</sequence>
<gene>
    <name evidence="13" type="ORF">KC19_5G140800</name>
</gene>
<feature type="domain" description="Homeobox" evidence="12">
    <location>
        <begin position="81"/>
        <end position="141"/>
    </location>
</feature>
<evidence type="ECO:0000256" key="7">
    <source>
        <dbReference type="ARBA" id="ARBA00025748"/>
    </source>
</evidence>
<dbReference type="SUPFAM" id="SSF46689">
    <property type="entry name" value="Homeodomain-like"/>
    <property type="match status" value="1"/>
</dbReference>
<keyword evidence="5" id="KW-0804">Transcription</keyword>
<evidence type="ECO:0000256" key="6">
    <source>
        <dbReference type="ARBA" id="ARBA00023242"/>
    </source>
</evidence>
<evidence type="ECO:0000256" key="9">
    <source>
        <dbReference type="PROSITE-ProRule" id="PRU00108"/>
    </source>
</evidence>
<dbReference type="InterPro" id="IPR017970">
    <property type="entry name" value="Homeobox_CS"/>
</dbReference>
<dbReference type="Gene3D" id="1.10.10.60">
    <property type="entry name" value="Homeodomain-like"/>
    <property type="match status" value="1"/>
</dbReference>
<dbReference type="SMART" id="SM00389">
    <property type="entry name" value="HOX"/>
    <property type="match status" value="1"/>
</dbReference>
<dbReference type="PANTHER" id="PTHR24326:SF606">
    <property type="entry name" value="HOMEOBOX-LEUCINE ZIPPER PROTEIN ATHB-54"/>
    <property type="match status" value="1"/>
</dbReference>
<keyword evidence="4 9" id="KW-0371">Homeobox</keyword>
<dbReference type="InterPro" id="IPR003106">
    <property type="entry name" value="Leu_zip_homeo"/>
</dbReference>
<dbReference type="PROSITE" id="PS00027">
    <property type="entry name" value="HOMEOBOX_1"/>
    <property type="match status" value="1"/>
</dbReference>
<evidence type="ECO:0000313" key="13">
    <source>
        <dbReference type="EMBL" id="KAG0577225.1"/>
    </source>
</evidence>
<keyword evidence="3 9" id="KW-0238">DNA-binding</keyword>
<dbReference type="GO" id="GO:0043565">
    <property type="term" value="F:sequence-specific DNA binding"/>
    <property type="evidence" value="ECO:0007669"/>
    <property type="project" value="InterPro"/>
</dbReference>
<dbReference type="InterPro" id="IPR045224">
    <property type="entry name" value="HDZip_class_I_plant"/>
</dbReference>
<dbReference type="PRINTS" id="PR00031">
    <property type="entry name" value="HTHREPRESSR"/>
</dbReference>
<reference evidence="13" key="1">
    <citation type="submission" date="2020-06" db="EMBL/GenBank/DDBJ databases">
        <title>WGS assembly of Ceratodon purpureus strain R40.</title>
        <authorList>
            <person name="Carey S.B."/>
            <person name="Jenkins J."/>
            <person name="Shu S."/>
            <person name="Lovell J.T."/>
            <person name="Sreedasyam A."/>
            <person name="Maumus F."/>
            <person name="Tiley G.P."/>
            <person name="Fernandez-Pozo N."/>
            <person name="Barry K."/>
            <person name="Chen C."/>
            <person name="Wang M."/>
            <person name="Lipzen A."/>
            <person name="Daum C."/>
            <person name="Saski C.A."/>
            <person name="Payton A.C."/>
            <person name="Mcbreen J.C."/>
            <person name="Conrad R.E."/>
            <person name="Kollar L.M."/>
            <person name="Olsson S."/>
            <person name="Huttunen S."/>
            <person name="Landis J.B."/>
            <person name="Wickett N.J."/>
            <person name="Johnson M.G."/>
            <person name="Rensing S.A."/>
            <person name="Grimwood J."/>
            <person name="Schmutz J."/>
            <person name="Mcdaniel S.F."/>
        </authorList>
    </citation>
    <scope>NUCLEOTIDE SEQUENCE</scope>
    <source>
        <strain evidence="13">R40</strain>
    </source>
</reference>
<comment type="similarity">
    <text evidence="7">Belongs to the HD-ZIP homeobox family. Class I subfamily.</text>
</comment>
<evidence type="ECO:0000256" key="1">
    <source>
        <dbReference type="ARBA" id="ARBA00004123"/>
    </source>
</evidence>
<comment type="caution">
    <text evidence="13">The sequence shown here is derived from an EMBL/GenBank/DDBJ whole genome shotgun (WGS) entry which is preliminary data.</text>
</comment>
<evidence type="ECO:0000256" key="3">
    <source>
        <dbReference type="ARBA" id="ARBA00023125"/>
    </source>
</evidence>
<dbReference type="GO" id="GO:0005634">
    <property type="term" value="C:nucleus"/>
    <property type="evidence" value="ECO:0007669"/>
    <property type="project" value="UniProtKB-SubCell"/>
</dbReference>
<keyword evidence="11" id="KW-0175">Coiled coil</keyword>
<evidence type="ECO:0000313" key="14">
    <source>
        <dbReference type="Proteomes" id="UP000822688"/>
    </source>
</evidence>
<evidence type="ECO:0000256" key="4">
    <source>
        <dbReference type="ARBA" id="ARBA00023155"/>
    </source>
</evidence>
<organism evidence="13 14">
    <name type="scientific">Ceratodon purpureus</name>
    <name type="common">Fire moss</name>
    <name type="synonym">Dicranum purpureum</name>
    <dbReference type="NCBI Taxonomy" id="3225"/>
    <lineage>
        <taxon>Eukaryota</taxon>
        <taxon>Viridiplantae</taxon>
        <taxon>Streptophyta</taxon>
        <taxon>Embryophyta</taxon>
        <taxon>Bryophyta</taxon>
        <taxon>Bryophytina</taxon>
        <taxon>Bryopsida</taxon>
        <taxon>Dicranidae</taxon>
        <taxon>Pseudoditrichales</taxon>
        <taxon>Ditrichaceae</taxon>
        <taxon>Ceratodon</taxon>
    </lineage>
</organism>
<dbReference type="FunFam" id="1.10.10.60:FF:000242">
    <property type="entry name" value="Homeobox-leucine zipper protein HOX13"/>
    <property type="match status" value="1"/>
</dbReference>
<evidence type="ECO:0000259" key="12">
    <source>
        <dbReference type="PROSITE" id="PS50071"/>
    </source>
</evidence>
<dbReference type="Pfam" id="PF02183">
    <property type="entry name" value="HALZ"/>
    <property type="match status" value="1"/>
</dbReference>
<dbReference type="GO" id="GO:0045893">
    <property type="term" value="P:positive regulation of DNA-templated transcription"/>
    <property type="evidence" value="ECO:0007669"/>
    <property type="project" value="TreeGrafter"/>
</dbReference>
<keyword evidence="6 9" id="KW-0539">Nucleus</keyword>
<comment type="function">
    <text evidence="8">Probable transcription factor.</text>
</comment>
<keyword evidence="2" id="KW-0805">Transcription regulation</keyword>
<accession>A0A8T0I2P6</accession>
<proteinExistence type="inferred from homology"/>
<dbReference type="GO" id="GO:0000981">
    <property type="term" value="F:DNA-binding transcription factor activity, RNA polymerase II-specific"/>
    <property type="evidence" value="ECO:0007669"/>
    <property type="project" value="InterPro"/>
</dbReference>
<dbReference type="InterPro" id="IPR001356">
    <property type="entry name" value="HD"/>
</dbReference>
<evidence type="ECO:0000256" key="8">
    <source>
        <dbReference type="ARBA" id="ARBA00037260"/>
    </source>
</evidence>
<dbReference type="PANTHER" id="PTHR24326">
    <property type="entry name" value="HOMEOBOX-LEUCINE ZIPPER PROTEIN"/>
    <property type="match status" value="1"/>
</dbReference>
<dbReference type="Proteomes" id="UP000822688">
    <property type="component" value="Chromosome 5"/>
</dbReference>
<evidence type="ECO:0000256" key="10">
    <source>
        <dbReference type="RuleBase" id="RU000682"/>
    </source>
</evidence>
<dbReference type="PROSITE" id="PS50071">
    <property type="entry name" value="HOMEOBOX_2"/>
    <property type="match status" value="1"/>
</dbReference>
<evidence type="ECO:0000256" key="11">
    <source>
        <dbReference type="SAM" id="Coils"/>
    </source>
</evidence>
<name>A0A8T0I2P6_CERPU</name>
<dbReference type="AlphaFoldDB" id="A0A8T0I2P6"/>
<feature type="DNA-binding region" description="Homeobox" evidence="9">
    <location>
        <begin position="83"/>
        <end position="142"/>
    </location>
</feature>
<evidence type="ECO:0000256" key="2">
    <source>
        <dbReference type="ARBA" id="ARBA00023015"/>
    </source>
</evidence>
<dbReference type="EMBL" id="CM026425">
    <property type="protein sequence ID" value="KAG0577225.1"/>
    <property type="molecule type" value="Genomic_DNA"/>
</dbReference>
<evidence type="ECO:0000256" key="5">
    <source>
        <dbReference type="ARBA" id="ARBA00023163"/>
    </source>
</evidence>
<dbReference type="CDD" id="cd00086">
    <property type="entry name" value="homeodomain"/>
    <property type="match status" value="1"/>
</dbReference>
<dbReference type="InterPro" id="IPR000047">
    <property type="entry name" value="HTH_motif"/>
</dbReference>
<keyword evidence="14" id="KW-1185">Reference proteome</keyword>